<dbReference type="OMA" id="CLEAYAV"/>
<accession>T0QKT8</accession>
<reference evidence="6 7" key="1">
    <citation type="submission" date="2012-04" db="EMBL/GenBank/DDBJ databases">
        <title>The Genome Sequence of Saprolegnia declina VS20.</title>
        <authorList>
            <consortium name="The Broad Institute Genome Sequencing Platform"/>
            <person name="Russ C."/>
            <person name="Nusbaum C."/>
            <person name="Tyler B."/>
            <person name="van West P."/>
            <person name="Dieguez-Uribeondo J."/>
            <person name="de Bruijn I."/>
            <person name="Tripathy S."/>
            <person name="Jiang R."/>
            <person name="Young S.K."/>
            <person name="Zeng Q."/>
            <person name="Gargeya S."/>
            <person name="Fitzgerald M."/>
            <person name="Haas B."/>
            <person name="Abouelleil A."/>
            <person name="Alvarado L."/>
            <person name="Arachchi H.M."/>
            <person name="Berlin A."/>
            <person name="Chapman S.B."/>
            <person name="Goldberg J."/>
            <person name="Griggs A."/>
            <person name="Gujja S."/>
            <person name="Hansen M."/>
            <person name="Howarth C."/>
            <person name="Imamovic A."/>
            <person name="Larimer J."/>
            <person name="McCowen C."/>
            <person name="Montmayeur A."/>
            <person name="Murphy C."/>
            <person name="Neiman D."/>
            <person name="Pearson M."/>
            <person name="Priest M."/>
            <person name="Roberts A."/>
            <person name="Saif S."/>
            <person name="Shea T."/>
            <person name="Sisk P."/>
            <person name="Sykes S."/>
            <person name="Wortman J."/>
            <person name="Nusbaum C."/>
            <person name="Birren B."/>
        </authorList>
    </citation>
    <scope>NUCLEOTIDE SEQUENCE [LARGE SCALE GENOMIC DNA]</scope>
    <source>
        <strain evidence="6 7">VS20</strain>
    </source>
</reference>
<feature type="domain" description="BRCT" evidence="5">
    <location>
        <begin position="777"/>
        <end position="826"/>
    </location>
</feature>
<dbReference type="STRING" id="1156394.T0QKT8"/>
<feature type="compositionally biased region" description="Polar residues" evidence="4">
    <location>
        <begin position="442"/>
        <end position="452"/>
    </location>
</feature>
<protein>
    <recommendedName>
        <fullName evidence="5">BRCT domain-containing protein</fullName>
    </recommendedName>
</protein>
<keyword evidence="7" id="KW-1185">Reference proteome</keyword>
<dbReference type="SUPFAM" id="SSF52113">
    <property type="entry name" value="BRCT domain"/>
    <property type="match status" value="1"/>
</dbReference>
<dbReference type="PANTHER" id="PTHR23196">
    <property type="entry name" value="PAX TRANSCRIPTION ACTIVATION DOMAIN INTERACTING PROTEIN"/>
    <property type="match status" value="1"/>
</dbReference>
<feature type="compositionally biased region" description="Polar residues" evidence="4">
    <location>
        <begin position="503"/>
        <end position="518"/>
    </location>
</feature>
<feature type="compositionally biased region" description="Basic residues" evidence="4">
    <location>
        <begin position="587"/>
        <end position="596"/>
    </location>
</feature>
<dbReference type="InParanoid" id="T0QKT8"/>
<name>T0QKT8_SAPDV</name>
<dbReference type="RefSeq" id="XP_008608256.1">
    <property type="nucleotide sequence ID" value="XM_008610034.1"/>
</dbReference>
<feature type="compositionally biased region" description="Low complexity" evidence="4">
    <location>
        <begin position="479"/>
        <end position="502"/>
    </location>
</feature>
<dbReference type="GO" id="GO:0006974">
    <property type="term" value="P:DNA damage response"/>
    <property type="evidence" value="ECO:0007669"/>
    <property type="project" value="UniProtKB-KW"/>
</dbReference>
<keyword evidence="2" id="KW-0227">DNA damage</keyword>
<dbReference type="InterPro" id="IPR051579">
    <property type="entry name" value="DDR_Transcriptional_Reg"/>
</dbReference>
<feature type="region of interest" description="Disordered" evidence="4">
    <location>
        <begin position="435"/>
        <end position="527"/>
    </location>
</feature>
<evidence type="ECO:0000256" key="2">
    <source>
        <dbReference type="ARBA" id="ARBA00022763"/>
    </source>
</evidence>
<gene>
    <name evidence="6" type="ORF">SDRG_04360</name>
</gene>
<dbReference type="CDD" id="cd18432">
    <property type="entry name" value="BRCT_PAXIP1_rpt6_like"/>
    <property type="match status" value="1"/>
</dbReference>
<sequence>METAMDVLDRFVAAEESVVDKLFRSRGQTLRLELQSQRMLSPESQNQSSGLATFPCLLLFPQLDAAHRALLAGLRLVKTQSPTLSDRARSSAELLFERALEFKTLHATYAWYHQLMPPPSDPKLDALFRLPLDCLEAYAVCMDALAPFAERPDDWYLMCDRLHDAFSDITTQRTRAMDMLALEEGLGSGIDLVARTLIAQNVVSIQMTGDASLQTGTLYLFEDLCLIVDTNGHDLFQLQAAEVCKALRIPNTPDCFLLTQDAHCTILAAPAVVHSLLTCINERFLAPDTFAFDLHSLLHTMDSGLPTDWLVPNSEAAQQALVRSDLVWLYEKDRPRPMLCQFFLLHDMILYGEVVGMAHCKYLGYFLGEYVSLRQHDVENVGRLELLVAHAETQHELLLVLEPLDPTATALWQQHIASFVRVPEATAPLDESSVTMMHDESSVTTMASTADAITSPPPFASPKTTWRKKKPKALTPSSTETHLPTPTAEPTAEPTSRTETPALDSNETNTASQETSGVRSGVADEPPSAATTILTSIVPIAARGTLRDPIDDDTVASTPDTPDARQPRGLAMSEASVNDQARDETKTKRRPPAKKKLLNETAPLIVEFDDDVPLARDIASKPTKAKPPAKKKAPAKSKKRAGPVTPRTAPIANGDVTTPAPVFTTAVPTSSGKKRKAKATLVSPVLGAPAIDESDDDAPLRSKMAKTVPDFPPSTQDMEGSAIQILCRIADAPPSSSSAPSPTVLRIVLTGFVSTDALLFEIAAIASAQYEDDVMTATHIIAPRGKFKRTVKILCGISRCLHILDEEWLHASAALGYAAPEAQYCLKDDEKEALWGFTLRRTMYEFSLAQRQRLLRGHSFYVATHKSILPPPGELTKIITCAGGEMTSGLPKPDTIVIASKEAVATSAVQKQLQHMSRDKCFSVELLLIGILQQTLQWDAFRIHCPLPRKGR</sequence>
<evidence type="ECO:0000313" key="7">
    <source>
        <dbReference type="Proteomes" id="UP000030762"/>
    </source>
</evidence>
<organism evidence="6 7">
    <name type="scientific">Saprolegnia diclina (strain VS20)</name>
    <dbReference type="NCBI Taxonomy" id="1156394"/>
    <lineage>
        <taxon>Eukaryota</taxon>
        <taxon>Sar</taxon>
        <taxon>Stramenopiles</taxon>
        <taxon>Oomycota</taxon>
        <taxon>Saprolegniomycetes</taxon>
        <taxon>Saprolegniales</taxon>
        <taxon>Saprolegniaceae</taxon>
        <taxon>Saprolegnia</taxon>
    </lineage>
</organism>
<evidence type="ECO:0000256" key="1">
    <source>
        <dbReference type="ARBA" id="ARBA00004123"/>
    </source>
</evidence>
<dbReference type="eggNOG" id="KOG2043">
    <property type="taxonomic scope" value="Eukaryota"/>
</dbReference>
<dbReference type="InterPro" id="IPR001357">
    <property type="entry name" value="BRCT_dom"/>
</dbReference>
<keyword evidence="3" id="KW-0539">Nucleus</keyword>
<dbReference type="AlphaFoldDB" id="T0QKT8"/>
<dbReference type="PANTHER" id="PTHR23196:SF1">
    <property type="entry name" value="PAX-INTERACTING PROTEIN 1"/>
    <property type="match status" value="1"/>
</dbReference>
<dbReference type="GeneID" id="19945087"/>
<dbReference type="Pfam" id="PF16589">
    <property type="entry name" value="BRCT_2"/>
    <property type="match status" value="1"/>
</dbReference>
<dbReference type="PROSITE" id="PS50172">
    <property type="entry name" value="BRCT"/>
    <property type="match status" value="1"/>
</dbReference>
<dbReference type="Proteomes" id="UP000030762">
    <property type="component" value="Unassembled WGS sequence"/>
</dbReference>
<dbReference type="Gene3D" id="3.40.50.10190">
    <property type="entry name" value="BRCT domain"/>
    <property type="match status" value="2"/>
</dbReference>
<dbReference type="GO" id="GO:0005634">
    <property type="term" value="C:nucleus"/>
    <property type="evidence" value="ECO:0007669"/>
    <property type="project" value="UniProtKB-SubCell"/>
</dbReference>
<dbReference type="OrthoDB" id="342264at2759"/>
<comment type="subcellular location">
    <subcellularLocation>
        <location evidence="1">Nucleus</location>
    </subcellularLocation>
</comment>
<evidence type="ECO:0000313" key="6">
    <source>
        <dbReference type="EMBL" id="EQC38664.1"/>
    </source>
</evidence>
<evidence type="ECO:0000259" key="5">
    <source>
        <dbReference type="PROSITE" id="PS50172"/>
    </source>
</evidence>
<dbReference type="VEuPathDB" id="FungiDB:SDRG_04360"/>
<feature type="region of interest" description="Disordered" evidence="4">
    <location>
        <begin position="548"/>
        <end position="598"/>
    </location>
</feature>
<evidence type="ECO:0000256" key="4">
    <source>
        <dbReference type="SAM" id="MobiDB-lite"/>
    </source>
</evidence>
<feature type="region of interest" description="Disordered" evidence="4">
    <location>
        <begin position="618"/>
        <end position="657"/>
    </location>
</feature>
<dbReference type="EMBL" id="JH767141">
    <property type="protein sequence ID" value="EQC38664.1"/>
    <property type="molecule type" value="Genomic_DNA"/>
</dbReference>
<feature type="compositionally biased region" description="Basic residues" evidence="4">
    <location>
        <begin position="623"/>
        <end position="641"/>
    </location>
</feature>
<proteinExistence type="predicted"/>
<dbReference type="InterPro" id="IPR036420">
    <property type="entry name" value="BRCT_dom_sf"/>
</dbReference>
<evidence type="ECO:0000256" key="3">
    <source>
        <dbReference type="ARBA" id="ARBA00023242"/>
    </source>
</evidence>